<dbReference type="InterPro" id="IPR032436">
    <property type="entry name" value="URB1_C"/>
</dbReference>
<feature type="domain" description="URB1 N-terminal" evidence="2">
    <location>
        <begin position="87"/>
        <end position="245"/>
    </location>
</feature>
<evidence type="ECO:0000313" key="5">
    <source>
        <dbReference type="EMBL" id="THH13851.1"/>
    </source>
</evidence>
<evidence type="ECO:0000256" key="1">
    <source>
        <dbReference type="SAM" id="Phobius"/>
    </source>
</evidence>
<feature type="domain" description="URB1 central HEAT repeat" evidence="4">
    <location>
        <begin position="664"/>
        <end position="840"/>
    </location>
</feature>
<dbReference type="Pfam" id="PF26140">
    <property type="entry name" value="HEAT_URB1"/>
    <property type="match status" value="1"/>
</dbReference>
<dbReference type="OrthoDB" id="72892at2759"/>
<dbReference type="EMBL" id="SGPL01000320">
    <property type="protein sequence ID" value="THH13851.1"/>
    <property type="molecule type" value="Genomic_DNA"/>
</dbReference>
<keyword evidence="1" id="KW-1133">Transmembrane helix</keyword>
<evidence type="ECO:0000259" key="3">
    <source>
        <dbReference type="Pfam" id="PF16201"/>
    </source>
</evidence>
<gene>
    <name evidence="5" type="ORF">EW146_g6413</name>
</gene>
<dbReference type="InterPro" id="IPR039844">
    <property type="entry name" value="URB1"/>
</dbReference>
<keyword evidence="1" id="KW-0812">Transmembrane</keyword>
<comment type="caution">
    <text evidence="5">The sequence shown here is derived from an EMBL/GenBank/DDBJ whole genome shotgun (WGS) entry which is preliminary data.</text>
</comment>
<dbReference type="Proteomes" id="UP000310158">
    <property type="component" value="Unassembled WGS sequence"/>
</dbReference>
<evidence type="ECO:0000259" key="2">
    <source>
        <dbReference type="Pfam" id="PF11707"/>
    </source>
</evidence>
<keyword evidence="1" id="KW-0472">Membrane</keyword>
<evidence type="ECO:0000259" key="4">
    <source>
        <dbReference type="Pfam" id="PF26140"/>
    </source>
</evidence>
<protein>
    <submittedName>
        <fullName evidence="5">Uncharacterized protein</fullName>
    </submittedName>
</protein>
<feature type="domain" description="URB1 N-terminal" evidence="2">
    <location>
        <begin position="308"/>
        <end position="421"/>
    </location>
</feature>
<dbReference type="Pfam" id="PF16201">
    <property type="entry name" value="NopRA1"/>
    <property type="match status" value="1"/>
</dbReference>
<dbReference type="GO" id="GO:0000466">
    <property type="term" value="P:maturation of 5.8S rRNA from tricistronic rRNA transcript (SSU-rRNA, 5.8S rRNA, LSU-rRNA)"/>
    <property type="evidence" value="ECO:0007669"/>
    <property type="project" value="TreeGrafter"/>
</dbReference>
<dbReference type="InterPro" id="IPR021714">
    <property type="entry name" value="URB1_N"/>
</dbReference>
<dbReference type="GO" id="GO:0005730">
    <property type="term" value="C:nucleolus"/>
    <property type="evidence" value="ECO:0007669"/>
    <property type="project" value="TreeGrafter"/>
</dbReference>
<keyword evidence="6" id="KW-1185">Reference proteome</keyword>
<dbReference type="PANTHER" id="PTHR13500">
    <property type="entry name" value="NUCLEOLAR PRERIBOSOMAL-ASSOCIATED PROTEIN 1"/>
    <property type="match status" value="1"/>
</dbReference>
<accession>A0A4S4LQP5</accession>
<dbReference type="PANTHER" id="PTHR13500:SF0">
    <property type="entry name" value="NUCLEOLAR PRE-RIBOSOMAL-ASSOCIATED PROTEIN 1"/>
    <property type="match status" value="1"/>
</dbReference>
<evidence type="ECO:0000313" key="6">
    <source>
        <dbReference type="Proteomes" id="UP000310158"/>
    </source>
</evidence>
<proteinExistence type="predicted"/>
<dbReference type="GO" id="GO:0000463">
    <property type="term" value="P:maturation of LSU-rRNA from tricistronic rRNA transcript (SSU-rRNA, 5.8S rRNA, LSU-rRNA)"/>
    <property type="evidence" value="ECO:0007669"/>
    <property type="project" value="TreeGrafter"/>
</dbReference>
<dbReference type="InterPro" id="IPR016024">
    <property type="entry name" value="ARM-type_fold"/>
</dbReference>
<feature type="domain" description="URB1 C-terminal" evidence="3">
    <location>
        <begin position="1614"/>
        <end position="1787"/>
    </location>
</feature>
<reference evidence="5 6" key="1">
    <citation type="submission" date="2019-02" db="EMBL/GenBank/DDBJ databases">
        <title>Genome sequencing of the rare red list fungi Bondarzewia mesenterica.</title>
        <authorList>
            <person name="Buettner E."/>
            <person name="Kellner H."/>
        </authorList>
    </citation>
    <scope>NUCLEOTIDE SEQUENCE [LARGE SCALE GENOMIC DNA]</scope>
    <source>
        <strain evidence="5 6">DSM 108281</strain>
    </source>
</reference>
<sequence>MPVRQGQRGEPPRKRAKLEAGSRTAYIFSNVGEIRASLQSQNQDGLMEALTALRNQFTIKTGEGTVSPQDERLLLAKEWMGAAPGAQELFKIWQGANQRQFSLLALLVSTLSSLLTLLSSHYTYHALGHPILKTLLSPQWMHHLNSFLGGSHNDLIMATLKLFNAVSMFASGRERKTVYEGISWETKSLPKLLFMRRKGKNADTVDMLSRPDIRTLYILLLLSFVDTTTTTSVKAAFLEQRRDTFFGYVQGSCTGSLFGRAQNSRSVLVRHLVGSKTQTDGQSRSLQRDLSFAGHPTLRTLPAGGPDEARVPADLIHHFLLAICTRPGTGISFKDRGWYPRESDEDGRAPLDDAEDTAPKSGRIYNKILGNLLKMLKVNEDARQQELALKIFSACPELVAGYWPSASLTLEPRLSTKWIANISIFSTIISLPVPEPCFLLPNSSLFQPSPPPLSTILENILPSVNTKVNFSRGLQSTSPLVQHCTALALAKCLTKYEAVLGVFRNVETSLEEEEEGGQWSRRRREVEREIRRRVPDFQVVVALSQHKSTNTAIDQNRTQTALLSESSARLLWLYHRCLPALVSEAHFDVGKLLLYLSDAASGNEELPDSIVGLVTLRQLHILRLLQESDQFAWSGKTGALTPTVLQVYSGIYECFLGTHTHLFVMLKRYTVTESSAIRGAIETLVRHVLSESILFQHDPDEVYLWLSSLPVMTRAPGAEAPDGAALMDESEAVVSFLDDAIQRCTKTPYRYLENLDALVPSTDDDPGHDSQRSDAHLSPLIMTVAEQFAYKVTGNHLSPSDMLAIVSFVCKLIFKMAGKQQNLRYVNALADLIASSLPNDRLLPDYPIVKQAVLREVSVMQTYLYSFQGAVVSPPDEAENTAVQEFLQQVEGLPLPASKSSRRTSANELVDWLRLVDCPLQINDIRRLLAVIQRLYKPAIALFLEHLDLRWNLLWDRTDFGLESTEFKSALSFDCLIVQCAPEQLSVQAYRDTLAGAILSSKEMLHLKEHVFGLSAMKELCSSSMLDDPVRQGLDELLKVSVDPSNAEDRRLVAVFSSHWIALAKSLSKSTDVSQVVHAILWIPYLELDALLTLFDELVQNIQNVADPAVVSLLESILASFERNATTSNIASDLHSRLSQLLSLDVLFPQSVTLHKIIVLAIEYGLPVGLDGLNLDAGFAQTVALSLVVKNMKSRWAQRLNAGNEDIAIMPFFAKDTWTDEIIRILAGLLYTSPPSRKACREYLGQNLSASRPLVHFAPVLHAFLDSASHDEFFAEPIEPVWTEHFTNLTKGILDIHQSVRHRSICASCVSSIVIHFPSRRTEFLQILQRELQSLTLDVITADALEVTQQLLCNLPKDIHDFAMPFVDHALQWASRYFTSDSSDGRQIIYHLAALVKVVPDIKAHFVDPVLTAIVQNCLSDITAVRFANELVVAVRLKPLLLNRHLQSIIQHADFYKITAAGAPTRDIVISLLHTLFHQHPTNTCQPSHVQPLAPIYAGSLSESDQMLLSIFHLFEATRKASIAFLLGSWSASSGVISANACEAIESLDSSRLFRSCMSFPYWRQFDDYSAGGRTDEQCYDPVFVVLLCAQMLSDCQPSTALGWVQLFRTNVVSLLIRSLSSKDDLLRDTALSQIGTIAKSLEAADMQEKEHVLHIFGLLKNAVRLVANNEAPPRLPAYTTLLLAHSLHGVFYPANFVYPLTARFLLQRPELDTTDVPMLYNMLYSSSNDWKKERGWILKLLSDAMYGAGDAEWKAFKRRHTWDLLASIWQSGEKDRVLRNGVLEVKSSFPKDGLMGINAFSQVFCNITSKRRIVTSLILKSSLLSWIEMTLQTSRGDDCMSWMKILENILMVTDLEKMESSTGGQWRTTIGRCLELLMVDHATSPNVLELSARLILRLSMLPKPVIPNLPNLLSKCLAWLVQLEEDIVDLQDLTSLASDTPRVSLAPHSSYNLHDQPVVSSARVWGGVVEALWRASMVLSEKDAAWDELTSRLLIWRSMVGEGCEIGEWVRREVMQNMTEGR</sequence>
<feature type="transmembrane region" description="Helical" evidence="1">
    <location>
        <begin position="101"/>
        <end position="124"/>
    </location>
</feature>
<dbReference type="SUPFAM" id="SSF48371">
    <property type="entry name" value="ARM repeat"/>
    <property type="match status" value="1"/>
</dbReference>
<dbReference type="InterPro" id="IPR059018">
    <property type="entry name" value="HEAT_URB1"/>
</dbReference>
<dbReference type="Pfam" id="PF11707">
    <property type="entry name" value="Npa1"/>
    <property type="match status" value="2"/>
</dbReference>
<name>A0A4S4LQP5_9AGAM</name>
<organism evidence="5 6">
    <name type="scientific">Bondarzewia mesenterica</name>
    <dbReference type="NCBI Taxonomy" id="1095465"/>
    <lineage>
        <taxon>Eukaryota</taxon>
        <taxon>Fungi</taxon>
        <taxon>Dikarya</taxon>
        <taxon>Basidiomycota</taxon>
        <taxon>Agaricomycotina</taxon>
        <taxon>Agaricomycetes</taxon>
        <taxon>Russulales</taxon>
        <taxon>Bondarzewiaceae</taxon>
        <taxon>Bondarzewia</taxon>
    </lineage>
</organism>